<keyword evidence="2" id="KW-1185">Reference proteome</keyword>
<dbReference type="Gene3D" id="3.30.450.30">
    <property type="entry name" value="Dynein light chain 2a, cytoplasmic"/>
    <property type="match status" value="1"/>
</dbReference>
<organism evidence="1 2">
    <name type="scientific">Microtetraspora malaysiensis</name>
    <dbReference type="NCBI Taxonomy" id="161358"/>
    <lineage>
        <taxon>Bacteria</taxon>
        <taxon>Bacillati</taxon>
        <taxon>Actinomycetota</taxon>
        <taxon>Actinomycetes</taxon>
        <taxon>Streptosporangiales</taxon>
        <taxon>Streptosporangiaceae</taxon>
        <taxon>Microtetraspora</taxon>
    </lineage>
</organism>
<dbReference type="RefSeq" id="WP_067135790.1">
    <property type="nucleotide sequence ID" value="NZ_BBYJ01000016.1"/>
</dbReference>
<dbReference type="Proteomes" id="UP001602013">
    <property type="component" value="Unassembled WGS sequence"/>
</dbReference>
<evidence type="ECO:0000313" key="2">
    <source>
        <dbReference type="Proteomes" id="UP001602013"/>
    </source>
</evidence>
<accession>A0ABW6SS66</accession>
<gene>
    <name evidence="1" type="ORF">ACFYXI_19725</name>
</gene>
<reference evidence="1 2" key="1">
    <citation type="submission" date="2024-10" db="EMBL/GenBank/DDBJ databases">
        <title>The Natural Products Discovery Center: Release of the First 8490 Sequenced Strains for Exploring Actinobacteria Biosynthetic Diversity.</title>
        <authorList>
            <person name="Kalkreuter E."/>
            <person name="Kautsar S.A."/>
            <person name="Yang D."/>
            <person name="Bader C.D."/>
            <person name="Teijaro C.N."/>
            <person name="Fluegel L."/>
            <person name="Davis C.M."/>
            <person name="Simpson J.R."/>
            <person name="Lauterbach L."/>
            <person name="Steele A.D."/>
            <person name="Gui C."/>
            <person name="Meng S."/>
            <person name="Li G."/>
            <person name="Viehrig K."/>
            <person name="Ye F."/>
            <person name="Su P."/>
            <person name="Kiefer A.F."/>
            <person name="Nichols A."/>
            <person name="Cepeda A.J."/>
            <person name="Yan W."/>
            <person name="Fan B."/>
            <person name="Jiang Y."/>
            <person name="Adhikari A."/>
            <person name="Zheng C.-J."/>
            <person name="Schuster L."/>
            <person name="Cowan T.M."/>
            <person name="Smanski M.J."/>
            <person name="Chevrette M.G."/>
            <person name="De Carvalho L.P.S."/>
            <person name="Shen B."/>
        </authorList>
    </citation>
    <scope>NUCLEOTIDE SEQUENCE [LARGE SCALE GENOMIC DNA]</scope>
    <source>
        <strain evidence="1 2">NPDC002173</strain>
    </source>
</reference>
<evidence type="ECO:0008006" key="3">
    <source>
        <dbReference type="Google" id="ProtNLM"/>
    </source>
</evidence>
<sequence length="137" mass="15504">MNLTQIVTNALKAFRHDVPDYIGSGIVDISTGMLLAVDTVDNHPREILDVVAAATTDLFQGRTVVQVEELWKQNRGTTDNRHYFNEILVNSENLVHLFMRSKSNPDIVAVVICSRQVNIGMLFVQARQVMRQLENPR</sequence>
<proteinExistence type="predicted"/>
<evidence type="ECO:0000313" key="1">
    <source>
        <dbReference type="EMBL" id="MFF3667825.1"/>
    </source>
</evidence>
<comment type="caution">
    <text evidence="1">The sequence shown here is derived from an EMBL/GenBank/DDBJ whole genome shotgun (WGS) entry which is preliminary data.</text>
</comment>
<protein>
    <recommendedName>
        <fullName evidence="3">Roadblock/LAMTOR2 domain-containing protein</fullName>
    </recommendedName>
</protein>
<name>A0ABW6SS66_9ACTN</name>
<dbReference type="EMBL" id="JBIASD010000012">
    <property type="protein sequence ID" value="MFF3667825.1"/>
    <property type="molecule type" value="Genomic_DNA"/>
</dbReference>